<organism evidence="8 9">
    <name type="scientific">Thanatephorus cucumeris (strain AG1-IA)</name>
    <name type="common">Rice sheath blight fungus</name>
    <name type="synonym">Rhizoctonia solani</name>
    <dbReference type="NCBI Taxonomy" id="983506"/>
    <lineage>
        <taxon>Eukaryota</taxon>
        <taxon>Fungi</taxon>
        <taxon>Dikarya</taxon>
        <taxon>Basidiomycota</taxon>
        <taxon>Agaricomycotina</taxon>
        <taxon>Agaricomycetes</taxon>
        <taxon>Cantharellales</taxon>
        <taxon>Ceratobasidiaceae</taxon>
        <taxon>Rhizoctonia</taxon>
        <taxon>Rhizoctonia solani AG-1</taxon>
    </lineage>
</organism>
<dbReference type="GO" id="GO:0005789">
    <property type="term" value="C:endoplasmic reticulum membrane"/>
    <property type="evidence" value="ECO:0007669"/>
    <property type="project" value="TreeGrafter"/>
</dbReference>
<evidence type="ECO:0000256" key="3">
    <source>
        <dbReference type="ARBA" id="ARBA00022692"/>
    </source>
</evidence>
<comment type="similarity">
    <text evidence="2">Belongs to the ERGIC family.</text>
</comment>
<reference evidence="8 9" key="1">
    <citation type="journal article" date="2013" name="Nat. Commun.">
        <title>The evolution and pathogenic mechanisms of the rice sheath blight pathogen.</title>
        <authorList>
            <person name="Zheng A."/>
            <person name="Lin R."/>
            <person name="Xu L."/>
            <person name="Qin P."/>
            <person name="Tang C."/>
            <person name="Ai P."/>
            <person name="Zhang D."/>
            <person name="Liu Y."/>
            <person name="Sun Z."/>
            <person name="Feng H."/>
            <person name="Wang Y."/>
            <person name="Chen Y."/>
            <person name="Liang X."/>
            <person name="Fu R."/>
            <person name="Li Q."/>
            <person name="Zhang J."/>
            <person name="Yu X."/>
            <person name="Xie Z."/>
            <person name="Ding L."/>
            <person name="Guan P."/>
            <person name="Tang J."/>
            <person name="Liang Y."/>
            <person name="Wang S."/>
            <person name="Deng Q."/>
            <person name="Li S."/>
            <person name="Zhu J."/>
            <person name="Wang L."/>
            <person name="Liu H."/>
            <person name="Li P."/>
        </authorList>
    </citation>
    <scope>NUCLEOTIDE SEQUENCE [LARGE SCALE GENOMIC DNA]</scope>
    <source>
        <strain evidence="9">AG-1 IA</strain>
    </source>
</reference>
<dbReference type="Pfam" id="PF07970">
    <property type="entry name" value="COPIIcoated_ERV"/>
    <property type="match status" value="1"/>
</dbReference>
<dbReference type="STRING" id="983506.L8WSC3"/>
<dbReference type="PANTHER" id="PTHR10984:SF25">
    <property type="entry name" value="ENDOPLASMIC RETICULUM-GOLGI INTERMEDIATE COMPARTMENT PROTEIN 3"/>
    <property type="match status" value="1"/>
</dbReference>
<comment type="caution">
    <text evidence="8">The sequence shown here is derived from an EMBL/GenBank/DDBJ whole genome shotgun (WGS) entry which is preliminary data.</text>
</comment>
<evidence type="ECO:0000313" key="9">
    <source>
        <dbReference type="Proteomes" id="UP000011668"/>
    </source>
</evidence>
<dbReference type="GO" id="GO:0006888">
    <property type="term" value="P:endoplasmic reticulum to Golgi vesicle-mediated transport"/>
    <property type="evidence" value="ECO:0007669"/>
    <property type="project" value="TreeGrafter"/>
</dbReference>
<accession>L8WSC3</accession>
<dbReference type="InterPro" id="IPR039542">
    <property type="entry name" value="Erv_N"/>
</dbReference>
<dbReference type="HOGENOM" id="CLU_471070_0_0_1"/>
<dbReference type="GO" id="GO:0000139">
    <property type="term" value="C:Golgi membrane"/>
    <property type="evidence" value="ECO:0007669"/>
    <property type="project" value="TreeGrafter"/>
</dbReference>
<name>L8WSC3_THACA</name>
<protein>
    <submittedName>
        <fullName evidence="8">Endoplasmic reticulum-derived transport vesicle ERV46</fullName>
    </submittedName>
</protein>
<evidence type="ECO:0000313" key="8">
    <source>
        <dbReference type="EMBL" id="ELU41041.1"/>
    </source>
</evidence>
<evidence type="ECO:0000256" key="1">
    <source>
        <dbReference type="ARBA" id="ARBA00004141"/>
    </source>
</evidence>
<feature type="domain" description="Endoplasmic reticulum vesicle transporter N-terminal" evidence="7">
    <location>
        <begin position="186"/>
        <end position="252"/>
    </location>
</feature>
<dbReference type="Proteomes" id="UP000011668">
    <property type="component" value="Unassembled WGS sequence"/>
</dbReference>
<proteinExistence type="inferred from homology"/>
<evidence type="ECO:0000259" key="7">
    <source>
        <dbReference type="Pfam" id="PF13850"/>
    </source>
</evidence>
<dbReference type="InterPro" id="IPR012936">
    <property type="entry name" value="Erv_C"/>
</dbReference>
<evidence type="ECO:0000256" key="2">
    <source>
        <dbReference type="ARBA" id="ARBA00005648"/>
    </source>
</evidence>
<keyword evidence="4" id="KW-1133">Transmembrane helix</keyword>
<dbReference type="PANTHER" id="PTHR10984">
    <property type="entry name" value="ENDOPLASMIC RETICULUM-GOLGI INTERMEDIATE COMPARTMENT PROTEIN"/>
    <property type="match status" value="1"/>
</dbReference>
<dbReference type="GO" id="GO:0030134">
    <property type="term" value="C:COPII-coated ER to Golgi transport vesicle"/>
    <property type="evidence" value="ECO:0007669"/>
    <property type="project" value="TreeGrafter"/>
</dbReference>
<sequence length="579" mass="65008">MSVGLDLPSGPRRHNIPIPVYILAEVRLCLPCALYTYPEPRSLFSKAVRTEVVVVKRKPLGARIVENLPNRRFKDKDQDLANRTVGSDRGKTDEAILGEISAPGCYVSQDPVDPPRMPVALRCVLSSSYHQALLYLPASISANNMARGLLRAYVGLDGFGKLELEQVDSVGKPLRENTLYANRFSVTLISMGIILIFTIIEIIDYRRIGMASDIIVDVSRGEQISVNMNITFPRVPCYLLSLDITDVSGDIQQDVSHHILKTRLEPSGAMIHENTLNYRIKSETGISHQGMELRRPEHDRAGMLLLELIPFKEPHPFLRINKVTGNFHFSPGRSFLSQRGHAYDLVPYLKDGNHHDFGHYIHEFHFEGDREIEDRWREGNRGTEWRARVGSDKQPLDGLEQPSNWMIQYFLKVVSTEVRHLDGDLVRAHQYSVTNYERDIRPGHEFDPLRDANGIKTTHGLCAIVGGVLTLASIADSVAFASLNKIEETNGHGSTNGNYMKESPAGVLPPLIRPTPRILSHSDSPLEQLGVLTEFDSANCSTQLRVVILCMTHRIIGCIQSLDIERRRTRGRIPNVITV</sequence>
<dbReference type="OrthoDB" id="10266265at2759"/>
<keyword evidence="3" id="KW-0812">Transmembrane</keyword>
<dbReference type="EMBL" id="AFRT01001212">
    <property type="protein sequence ID" value="ELU41041.1"/>
    <property type="molecule type" value="Genomic_DNA"/>
</dbReference>
<dbReference type="AlphaFoldDB" id="L8WSC3"/>
<gene>
    <name evidence="8" type="ORF">AG1IA_04929</name>
</gene>
<keyword evidence="5" id="KW-0472">Membrane</keyword>
<dbReference type="Pfam" id="PF13850">
    <property type="entry name" value="ERGIC_N"/>
    <property type="match status" value="1"/>
</dbReference>
<evidence type="ECO:0000259" key="6">
    <source>
        <dbReference type="Pfam" id="PF07970"/>
    </source>
</evidence>
<dbReference type="InterPro" id="IPR045888">
    <property type="entry name" value="Erv"/>
</dbReference>
<evidence type="ECO:0000256" key="5">
    <source>
        <dbReference type="ARBA" id="ARBA00023136"/>
    </source>
</evidence>
<keyword evidence="9" id="KW-1185">Reference proteome</keyword>
<feature type="domain" description="Endoplasmic reticulum vesicle transporter C-terminal" evidence="6">
    <location>
        <begin position="318"/>
        <end position="445"/>
    </location>
</feature>
<dbReference type="GO" id="GO:0006890">
    <property type="term" value="P:retrograde vesicle-mediated transport, Golgi to endoplasmic reticulum"/>
    <property type="evidence" value="ECO:0007669"/>
    <property type="project" value="TreeGrafter"/>
</dbReference>
<evidence type="ECO:0000256" key="4">
    <source>
        <dbReference type="ARBA" id="ARBA00022989"/>
    </source>
</evidence>
<comment type="subcellular location">
    <subcellularLocation>
        <location evidence="1">Membrane</location>
        <topology evidence="1">Multi-pass membrane protein</topology>
    </subcellularLocation>
</comment>